<dbReference type="STRING" id="180332.GCA_000797495_01799"/>
<dbReference type="RefSeq" id="WP_027296473.1">
    <property type="nucleotide sequence ID" value="NZ_CABMJZ010000098.1"/>
</dbReference>
<dbReference type="EMBL" id="QGQD01000074">
    <property type="protein sequence ID" value="TLC99156.1"/>
    <property type="molecule type" value="Genomic_DNA"/>
</dbReference>
<protein>
    <submittedName>
        <fullName evidence="1">Uncharacterized protein</fullName>
    </submittedName>
</protein>
<dbReference type="Proteomes" id="UP000306509">
    <property type="component" value="Unassembled WGS sequence"/>
</dbReference>
<dbReference type="OrthoDB" id="9797806at2"/>
<name>A0A4U8Q3C4_9FIRM</name>
<evidence type="ECO:0000313" key="1">
    <source>
        <dbReference type="EMBL" id="TLC99156.1"/>
    </source>
</evidence>
<gene>
    <name evidence="1" type="ORF">DSM106044_03933</name>
</gene>
<sequence length="74" mass="8818">MRQAKKIYCNMCGKEFHLENEIVKEGILSVEKCWGYFSEKDGEIHELDLCEECYNKLIKQFKIPVTVKKQKEFV</sequence>
<accession>A0A4U8Q3C4</accession>
<keyword evidence="2" id="KW-1185">Reference proteome</keyword>
<proteinExistence type="predicted"/>
<reference evidence="1 2" key="1">
    <citation type="journal article" date="2019" name="Anaerobe">
        <title>Detection of Robinsoniella peoriensis in multiple bone samples of a trauma patient.</title>
        <authorList>
            <person name="Schrottner P."/>
            <person name="Hartwich K."/>
            <person name="Bunk B."/>
            <person name="Schober I."/>
            <person name="Helbig S."/>
            <person name="Rudolph W.W."/>
            <person name="Gunzer F."/>
        </authorList>
    </citation>
    <scope>NUCLEOTIDE SEQUENCE [LARGE SCALE GENOMIC DNA]</scope>
    <source>
        <strain evidence="1 2">DSM 106044</strain>
    </source>
</reference>
<dbReference type="AlphaFoldDB" id="A0A4U8Q3C4"/>
<comment type="caution">
    <text evidence="1">The sequence shown here is derived from an EMBL/GenBank/DDBJ whole genome shotgun (WGS) entry which is preliminary data.</text>
</comment>
<evidence type="ECO:0000313" key="2">
    <source>
        <dbReference type="Proteomes" id="UP000306509"/>
    </source>
</evidence>
<organism evidence="1 2">
    <name type="scientific">Robinsoniella peoriensis</name>
    <dbReference type="NCBI Taxonomy" id="180332"/>
    <lineage>
        <taxon>Bacteria</taxon>
        <taxon>Bacillati</taxon>
        <taxon>Bacillota</taxon>
        <taxon>Clostridia</taxon>
        <taxon>Lachnospirales</taxon>
        <taxon>Lachnospiraceae</taxon>
        <taxon>Robinsoniella</taxon>
    </lineage>
</organism>